<gene>
    <name evidence="3" type="ORF">VN97_g4307</name>
</gene>
<evidence type="ECO:0000259" key="2">
    <source>
        <dbReference type="Pfam" id="PF22942"/>
    </source>
</evidence>
<comment type="caution">
    <text evidence="3">The sequence shown here is derived from an EMBL/GenBank/DDBJ whole genome shotgun (WGS) entry which is preliminary data.</text>
</comment>
<dbReference type="PANTHER" id="PTHR46411">
    <property type="entry name" value="FAMILY ATPASE, PUTATIVE-RELATED"/>
    <property type="match status" value="1"/>
</dbReference>
<evidence type="ECO:0000313" key="4">
    <source>
        <dbReference type="Proteomes" id="UP001227192"/>
    </source>
</evidence>
<feature type="domain" description="DUF7025" evidence="2">
    <location>
        <begin position="283"/>
        <end position="379"/>
    </location>
</feature>
<dbReference type="PANTHER" id="PTHR46411:SF4">
    <property type="entry name" value="AAA+ ATPASE DOMAIN-CONTAINING PROTEIN"/>
    <property type="match status" value="1"/>
</dbReference>
<reference evidence="3" key="1">
    <citation type="submission" date="2015-06" db="EMBL/GenBank/DDBJ databases">
        <authorList>
            <person name="Nguyen H."/>
        </authorList>
    </citation>
    <scope>NUCLEOTIDE SEQUENCE</scope>
    <source>
        <strain evidence="3">DAOM 180753</strain>
    </source>
</reference>
<name>A0AAI9TKG4_PENTH</name>
<evidence type="ECO:0000313" key="3">
    <source>
        <dbReference type="EMBL" id="KAJ9488950.1"/>
    </source>
</evidence>
<dbReference type="AlphaFoldDB" id="A0AAI9TKG4"/>
<reference evidence="3" key="2">
    <citation type="journal article" date="2016" name="Fungal Biol.">
        <title>Ochratoxin A production by Penicillium thymicola.</title>
        <authorList>
            <person name="Nguyen H.D.T."/>
            <person name="McMullin D.R."/>
            <person name="Ponomareva E."/>
            <person name="Riley R."/>
            <person name="Pomraning K.R."/>
            <person name="Baker S.E."/>
            <person name="Seifert K.A."/>
        </authorList>
    </citation>
    <scope>NUCLEOTIDE SEQUENCE</scope>
    <source>
        <strain evidence="3">DAOM 180753</strain>
    </source>
</reference>
<dbReference type="Proteomes" id="UP001227192">
    <property type="component" value="Unassembled WGS sequence"/>
</dbReference>
<sequence>MEFEDSPRVVIGDSSDSSSPGSRYLADSTHQRDYNSRRYVRGKFGRQRVKGSPVFDLAKLRSPQDPELEHLCVKPAITWNAKIFQSLEGQYRDDAFNFHNPDLMYVDDRPIELPVSVRPTQPSVETNNTVPKPVKWDGPVITIETFVDADIPKGKTWEIADPPHIDLLNPKRVSRQHLVVKSPFIAEGLDKIIEYYPSFHRLQSYGSIKGRELGIQEPYAVLFHHFDAIQAMADRTATMCKTGHDGNTQMIELTKGHMQHLIEFIRPIYEERILTCQKSLHDSVPRVAFDMIWYLLTPGTDVYVQVDGSTHAAVVMEVRPNGINPGDVWGPVNEERWLVDLWRLETDGSRLRRGLITTQVHAYSGLHEITSLPVCPVSIWDSRDSGERRRQILRRSATFFKALREGNLLADYNGPIKETNQYYAGKVVIDHRRGLADPDHHRPMSPRVRDFSDRFEEYDDILINNNRSFHTTEDTRQRTIELGSNDAVIDWQDSHNFISTNVYQDTEAPVVEPSGPVVRELTEHQLLLLCPDALAYALRYKQWILLSLDYIHESVPSNESISNLVIGQDELETIQALSNRQNSKVRHWSADFIEGKGSGQIILLHGNSSLAVPVINTHLTRSSQVLRVLAKLTQLVRQS</sequence>
<protein>
    <recommendedName>
        <fullName evidence="2">DUF7025 domain-containing protein</fullName>
    </recommendedName>
</protein>
<keyword evidence="4" id="KW-1185">Reference proteome</keyword>
<feature type="region of interest" description="Disordered" evidence="1">
    <location>
        <begin position="1"/>
        <end position="31"/>
    </location>
</feature>
<feature type="compositionally biased region" description="Low complexity" evidence="1">
    <location>
        <begin position="12"/>
        <end position="22"/>
    </location>
</feature>
<proteinExistence type="predicted"/>
<organism evidence="3 4">
    <name type="scientific">Penicillium thymicola</name>
    <dbReference type="NCBI Taxonomy" id="293382"/>
    <lineage>
        <taxon>Eukaryota</taxon>
        <taxon>Fungi</taxon>
        <taxon>Dikarya</taxon>
        <taxon>Ascomycota</taxon>
        <taxon>Pezizomycotina</taxon>
        <taxon>Eurotiomycetes</taxon>
        <taxon>Eurotiomycetidae</taxon>
        <taxon>Eurotiales</taxon>
        <taxon>Aspergillaceae</taxon>
        <taxon>Penicillium</taxon>
    </lineage>
</organism>
<accession>A0AAI9TKG4</accession>
<evidence type="ECO:0000256" key="1">
    <source>
        <dbReference type="SAM" id="MobiDB-lite"/>
    </source>
</evidence>
<dbReference type="EMBL" id="LACB01000099">
    <property type="protein sequence ID" value="KAJ9488950.1"/>
    <property type="molecule type" value="Genomic_DNA"/>
</dbReference>
<dbReference type="Pfam" id="PF22942">
    <property type="entry name" value="DUF7025"/>
    <property type="match status" value="1"/>
</dbReference>
<dbReference type="InterPro" id="IPR054289">
    <property type="entry name" value="DUF7025"/>
</dbReference>